<dbReference type="EMBL" id="GECU01024726">
    <property type="protein sequence ID" value="JAS82980.1"/>
    <property type="molecule type" value="Transcribed_RNA"/>
</dbReference>
<evidence type="ECO:0000313" key="2">
    <source>
        <dbReference type="EMBL" id="JAS82980.1"/>
    </source>
</evidence>
<protein>
    <recommendedName>
        <fullName evidence="1">Reverse transcriptase domain-containing protein</fullName>
    </recommendedName>
</protein>
<gene>
    <name evidence="2" type="ORF">g.32982</name>
</gene>
<dbReference type="PANTHER" id="PTHR33332">
    <property type="entry name" value="REVERSE TRANSCRIPTASE DOMAIN-CONTAINING PROTEIN"/>
    <property type="match status" value="1"/>
</dbReference>
<dbReference type="InterPro" id="IPR000477">
    <property type="entry name" value="RT_dom"/>
</dbReference>
<sequence length="329" mass="37590">PYIDSSDCLGTYESKELSTLTGVPQGSVLGPILFLLFVNDIPTAVNMGNLCLFADDTSFSISNGNRERLETDIFIQSSYLLQWLEKNQLHVNVKKTKLVEFYLRSSRTDANFSDIVIGDFRLSPSPSADFLGLVIDCNLSFHNHIDKVIKKLSSSLFILRRLATFSSKDVLLTAYYGCFYTHMSYGLIIWGHESTKTKALFTLQKKAIRVICGLNRSQSCRGFFRQNKLLTFPSLYILECLTFVFKNKHLFPVQQSNYNLRGTNSLTLPKHSTTFFEKQTLYSCIKIFNNLPSGFKEANTSISFRRKIKCLLSEKEYYSTNCFLIDKDL</sequence>
<evidence type="ECO:0000259" key="1">
    <source>
        <dbReference type="PROSITE" id="PS50878"/>
    </source>
</evidence>
<feature type="domain" description="Reverse transcriptase" evidence="1">
    <location>
        <begin position="1"/>
        <end position="135"/>
    </location>
</feature>
<dbReference type="AlphaFoldDB" id="A0A1B6I7W2"/>
<dbReference type="SUPFAM" id="SSF56672">
    <property type="entry name" value="DNA/RNA polymerases"/>
    <property type="match status" value="1"/>
</dbReference>
<name>A0A1B6I7W2_9HEMI</name>
<dbReference type="PROSITE" id="PS50878">
    <property type="entry name" value="RT_POL"/>
    <property type="match status" value="1"/>
</dbReference>
<proteinExistence type="predicted"/>
<accession>A0A1B6I7W2</accession>
<reference evidence="2" key="1">
    <citation type="submission" date="2015-11" db="EMBL/GenBank/DDBJ databases">
        <title>De novo transcriptome assembly of four potential Pierce s Disease insect vectors from Arizona vineyards.</title>
        <authorList>
            <person name="Tassone E.E."/>
        </authorList>
    </citation>
    <scope>NUCLEOTIDE SEQUENCE</scope>
</reference>
<dbReference type="GO" id="GO:0071897">
    <property type="term" value="P:DNA biosynthetic process"/>
    <property type="evidence" value="ECO:0007669"/>
    <property type="project" value="UniProtKB-ARBA"/>
</dbReference>
<dbReference type="InterPro" id="IPR043502">
    <property type="entry name" value="DNA/RNA_pol_sf"/>
</dbReference>
<organism evidence="2">
    <name type="scientific">Homalodisca liturata</name>
    <dbReference type="NCBI Taxonomy" id="320908"/>
    <lineage>
        <taxon>Eukaryota</taxon>
        <taxon>Metazoa</taxon>
        <taxon>Ecdysozoa</taxon>
        <taxon>Arthropoda</taxon>
        <taxon>Hexapoda</taxon>
        <taxon>Insecta</taxon>
        <taxon>Pterygota</taxon>
        <taxon>Neoptera</taxon>
        <taxon>Paraneoptera</taxon>
        <taxon>Hemiptera</taxon>
        <taxon>Auchenorrhyncha</taxon>
        <taxon>Membracoidea</taxon>
        <taxon>Cicadellidae</taxon>
        <taxon>Cicadellinae</taxon>
        <taxon>Proconiini</taxon>
        <taxon>Homalodisca</taxon>
    </lineage>
</organism>
<feature type="non-terminal residue" evidence="2">
    <location>
        <position position="1"/>
    </location>
</feature>
<dbReference type="Pfam" id="PF00078">
    <property type="entry name" value="RVT_1"/>
    <property type="match status" value="1"/>
</dbReference>